<dbReference type="SUPFAM" id="SSF103473">
    <property type="entry name" value="MFS general substrate transporter"/>
    <property type="match status" value="1"/>
</dbReference>
<keyword evidence="4 10" id="KW-0812">Transmembrane</keyword>
<accession>A0A1K0G0P0</accession>
<evidence type="ECO:0000256" key="2">
    <source>
        <dbReference type="ARBA" id="ARBA00010992"/>
    </source>
</evidence>
<evidence type="ECO:0000256" key="4">
    <source>
        <dbReference type="ARBA" id="ARBA00022692"/>
    </source>
</evidence>
<dbReference type="PRINTS" id="PR00171">
    <property type="entry name" value="SUGRTRNSPORT"/>
</dbReference>
<feature type="transmembrane region" description="Helical" evidence="10">
    <location>
        <begin position="291"/>
        <end position="313"/>
    </location>
</feature>
<feature type="transmembrane region" description="Helical" evidence="10">
    <location>
        <begin position="398"/>
        <end position="422"/>
    </location>
</feature>
<proteinExistence type="inferred from homology"/>
<dbReference type="PANTHER" id="PTHR48022">
    <property type="entry name" value="PLASTIDIC GLUCOSE TRANSPORTER 4"/>
    <property type="match status" value="1"/>
</dbReference>
<feature type="transmembrane region" description="Helical" evidence="10">
    <location>
        <begin position="464"/>
        <end position="485"/>
    </location>
</feature>
<evidence type="ECO:0000313" key="13">
    <source>
        <dbReference type="EMBL" id="SYW78282.1"/>
    </source>
</evidence>
<feature type="transmembrane region" description="Helical" evidence="10">
    <location>
        <begin position="434"/>
        <end position="458"/>
    </location>
</feature>
<evidence type="ECO:0000313" key="15">
    <source>
        <dbReference type="Proteomes" id="UP000658997"/>
    </source>
</evidence>
<dbReference type="OrthoDB" id="6612291at2759"/>
<feature type="transmembrane region" description="Helical" evidence="10">
    <location>
        <begin position="28"/>
        <end position="50"/>
    </location>
</feature>
<dbReference type="AlphaFoldDB" id="A0A1K0G0P0"/>
<dbReference type="InterPro" id="IPR005829">
    <property type="entry name" value="Sugar_transporter_CS"/>
</dbReference>
<evidence type="ECO:0000313" key="14">
    <source>
        <dbReference type="Proteomes" id="UP000179920"/>
    </source>
</evidence>
<dbReference type="PROSITE" id="PS50850">
    <property type="entry name" value="MFS"/>
    <property type="match status" value="1"/>
</dbReference>
<reference evidence="12" key="1">
    <citation type="submission" date="2016-04" db="EMBL/GenBank/DDBJ databases">
        <authorList>
            <person name="Evans L.H."/>
            <person name="Alamgir A."/>
            <person name="Owens N."/>
            <person name="Weber N.D."/>
            <person name="Virtaneva K."/>
            <person name="Barbian K."/>
            <person name="Babar A."/>
            <person name="Rosenke K."/>
        </authorList>
    </citation>
    <scope>NUCLEOTIDE SEQUENCE</scope>
    <source>
        <strain evidence="12">UB2112</strain>
    </source>
</reference>
<keyword evidence="5 10" id="KW-1133">Transmembrane helix</keyword>
<feature type="transmembrane region" description="Helical" evidence="10">
    <location>
        <begin position="168"/>
        <end position="189"/>
    </location>
</feature>
<evidence type="ECO:0000313" key="12">
    <source>
        <dbReference type="EMBL" id="SAM79687.1"/>
    </source>
</evidence>
<feature type="domain" description="Major facilitator superfamily (MFS) profile" evidence="11">
    <location>
        <begin position="31"/>
        <end position="489"/>
    </location>
</feature>
<comment type="similarity">
    <text evidence="2 8">Belongs to the major facilitator superfamily. Sugar transporter (TC 2.A.1.1) family.</text>
</comment>
<evidence type="ECO:0000256" key="1">
    <source>
        <dbReference type="ARBA" id="ARBA00004141"/>
    </source>
</evidence>
<reference evidence="13" key="3">
    <citation type="submission" date="2018-08" db="EMBL/GenBank/DDBJ databases">
        <authorList>
            <person name="Guldener U."/>
        </authorList>
    </citation>
    <scope>NUCLEOTIDE SEQUENCE</scope>
    <source>
        <strain evidence="13">UB2</strain>
    </source>
</reference>
<comment type="catalytic activity">
    <reaction evidence="7">
        <text>myo-inositol(out) + H(+)(out) = myo-inositol(in) + H(+)(in)</text>
        <dbReference type="Rhea" id="RHEA:60364"/>
        <dbReference type="ChEBI" id="CHEBI:15378"/>
        <dbReference type="ChEBI" id="CHEBI:17268"/>
    </reaction>
</comment>
<keyword evidence="15" id="KW-1185">Reference proteome</keyword>
<evidence type="ECO:0000256" key="10">
    <source>
        <dbReference type="SAM" id="Phobius"/>
    </source>
</evidence>
<feature type="transmembrane region" description="Helical" evidence="10">
    <location>
        <begin position="325"/>
        <end position="348"/>
    </location>
</feature>
<feature type="transmembrane region" description="Helical" evidence="10">
    <location>
        <begin position="355"/>
        <end position="378"/>
    </location>
</feature>
<dbReference type="InterPro" id="IPR005828">
    <property type="entry name" value="MFS_sugar_transport-like"/>
</dbReference>
<keyword evidence="3 8" id="KW-0813">Transport</keyword>
<feature type="transmembrane region" description="Helical" evidence="10">
    <location>
        <begin position="201"/>
        <end position="220"/>
    </location>
</feature>
<keyword evidence="6 10" id="KW-0472">Membrane</keyword>
<evidence type="ECO:0000256" key="6">
    <source>
        <dbReference type="ARBA" id="ARBA00023136"/>
    </source>
</evidence>
<dbReference type="EMBL" id="LT558120">
    <property type="protein sequence ID" value="SAM79687.1"/>
    <property type="molecule type" value="Genomic_DNA"/>
</dbReference>
<protein>
    <submittedName>
        <fullName evidence="13">Related to HXT1 - Low-affinity hexose facilitator</fullName>
    </submittedName>
    <submittedName>
        <fullName evidence="12">Related to HXT1-Low-affinity hexose facilitator</fullName>
    </submittedName>
</protein>
<feature type="region of interest" description="Disordered" evidence="9">
    <location>
        <begin position="535"/>
        <end position="585"/>
    </location>
</feature>
<dbReference type="Proteomes" id="UP000179920">
    <property type="component" value="Chromosome IV"/>
</dbReference>
<evidence type="ECO:0000259" key="11">
    <source>
        <dbReference type="PROSITE" id="PS50850"/>
    </source>
</evidence>
<comment type="subcellular location">
    <subcellularLocation>
        <location evidence="1">Membrane</location>
        <topology evidence="1">Multi-pass membrane protein</topology>
    </subcellularLocation>
</comment>
<dbReference type="InterPro" id="IPR050360">
    <property type="entry name" value="MFS_Sugar_Transporters"/>
</dbReference>
<dbReference type="Gene3D" id="1.20.1250.20">
    <property type="entry name" value="MFS general substrate transporter like domains"/>
    <property type="match status" value="1"/>
</dbReference>
<evidence type="ECO:0000256" key="8">
    <source>
        <dbReference type="RuleBase" id="RU003346"/>
    </source>
</evidence>
<dbReference type="Pfam" id="PF00083">
    <property type="entry name" value="Sugar_tr"/>
    <property type="match status" value="1"/>
</dbReference>
<feature type="compositionally biased region" description="Polar residues" evidence="9">
    <location>
        <begin position="536"/>
        <end position="550"/>
    </location>
</feature>
<dbReference type="NCBIfam" id="TIGR00879">
    <property type="entry name" value="SP"/>
    <property type="match status" value="1"/>
</dbReference>
<feature type="transmembrane region" description="Helical" evidence="10">
    <location>
        <begin position="110"/>
        <end position="130"/>
    </location>
</feature>
<sequence length="585" mass="63397">MGGAAVASSPNGVTVGEAKLLSKANVRPIFFCALAVVGAILYGYDGTYFTGILEMQRFRRDFGNLNPENGEYFIPSNDQSLYASIVQAGEVVGSLIAAPLGDYVGRRGGFFGACTLVTIGVVLQLVTIGSKPLLTLGRGVLGAGVGVISNCTPLYLSEIAPTAIRGAIVSSWQLMLAIGQVIGACIAQGTKDIDSTWSYRIPIIFNLFFVAILVGGMYIIPESPRWLIQKNRDEKALAALKRVNKGQHDDVRDHVIALEYNAFRQARQDELELSGAGGWSTLFHGVELRKFACVLGILIGQQTGGVQFIFSYTVTFMTAVGLKDAFIITIIVDVIEVVGVLCSFLLVNRFGRRPLILWTSIPMFISLFVVAGIGTKGLPPRGQSLPWPGVITVTEGRTIAAMICIYVFFFNLAWGPLAWVVASELAVGKNRSKIMSVGTACFWVIAWAVTFTLPYLFYNANLGAQIGWIYGVGTLIAMVFVYFYIPETFGRSLEEINEMLEARVPTRQWTTYVTQQERLLLDQSRQVDDDDLALSINPTDLSPTDLSPTASKAGDKSADQPYSAKLGEGIANPTKLGTKDVGDEA</sequence>
<dbReference type="Proteomes" id="UP000658997">
    <property type="component" value="Unassembled WGS sequence"/>
</dbReference>
<dbReference type="InterPro" id="IPR003663">
    <property type="entry name" value="Sugar/inositol_transpt"/>
</dbReference>
<dbReference type="FunFam" id="1.20.1250.20:FF:000078">
    <property type="entry name" value="MFS maltose transporter, putative"/>
    <property type="match status" value="1"/>
</dbReference>
<evidence type="ECO:0000256" key="7">
    <source>
        <dbReference type="ARBA" id="ARBA00049119"/>
    </source>
</evidence>
<dbReference type="GO" id="GO:0005351">
    <property type="term" value="F:carbohydrate:proton symporter activity"/>
    <property type="evidence" value="ECO:0007669"/>
    <property type="project" value="TreeGrafter"/>
</dbReference>
<evidence type="ECO:0000256" key="5">
    <source>
        <dbReference type="ARBA" id="ARBA00022989"/>
    </source>
</evidence>
<feature type="transmembrane region" description="Helical" evidence="10">
    <location>
        <begin position="136"/>
        <end position="156"/>
    </location>
</feature>
<dbReference type="EMBL" id="ULHB01000038">
    <property type="protein sequence ID" value="SYW78282.1"/>
    <property type="molecule type" value="Genomic_DNA"/>
</dbReference>
<evidence type="ECO:0000256" key="3">
    <source>
        <dbReference type="ARBA" id="ARBA00022448"/>
    </source>
</evidence>
<dbReference type="PROSITE" id="PS00217">
    <property type="entry name" value="SUGAR_TRANSPORT_2"/>
    <property type="match status" value="1"/>
</dbReference>
<dbReference type="InterPro" id="IPR020846">
    <property type="entry name" value="MFS_dom"/>
</dbReference>
<gene>
    <name evidence="13" type="ORF">UBRO2_02474</name>
    <name evidence="12" type="ORF">UBRO_02193</name>
</gene>
<reference evidence="14" key="2">
    <citation type="submission" date="2016-04" db="EMBL/GenBank/DDBJ databases">
        <authorList>
            <person name="Guldener U."/>
            <person name="Guldener U."/>
        </authorList>
    </citation>
    <scope>NUCLEOTIDE SEQUENCE [LARGE SCALE GENOMIC DNA]</scope>
    <source>
        <strain evidence="14">UB2112</strain>
    </source>
</reference>
<dbReference type="InterPro" id="IPR036259">
    <property type="entry name" value="MFS_trans_sf"/>
</dbReference>
<dbReference type="GO" id="GO:0016020">
    <property type="term" value="C:membrane"/>
    <property type="evidence" value="ECO:0007669"/>
    <property type="project" value="UniProtKB-SubCell"/>
</dbReference>
<dbReference type="PANTHER" id="PTHR48022:SF77">
    <property type="entry name" value="MAJOR FACILITATOR SUPERFAMILY (MFS) PROFILE DOMAIN-CONTAINING PROTEIN"/>
    <property type="match status" value="1"/>
</dbReference>
<evidence type="ECO:0000256" key="9">
    <source>
        <dbReference type="SAM" id="MobiDB-lite"/>
    </source>
</evidence>
<organism evidence="12 14">
    <name type="scientific">Ustilago bromivora</name>
    <dbReference type="NCBI Taxonomy" id="307758"/>
    <lineage>
        <taxon>Eukaryota</taxon>
        <taxon>Fungi</taxon>
        <taxon>Dikarya</taxon>
        <taxon>Basidiomycota</taxon>
        <taxon>Ustilaginomycotina</taxon>
        <taxon>Ustilaginomycetes</taxon>
        <taxon>Ustilaginales</taxon>
        <taxon>Ustilaginaceae</taxon>
        <taxon>Ustilago</taxon>
    </lineage>
</organism>
<name>A0A1K0G0P0_9BASI</name>